<organism evidence="4 5">
    <name type="scientific">Paralvinella palmiformis</name>
    <dbReference type="NCBI Taxonomy" id="53620"/>
    <lineage>
        <taxon>Eukaryota</taxon>
        <taxon>Metazoa</taxon>
        <taxon>Spiralia</taxon>
        <taxon>Lophotrochozoa</taxon>
        <taxon>Annelida</taxon>
        <taxon>Polychaeta</taxon>
        <taxon>Sedentaria</taxon>
        <taxon>Canalipalpata</taxon>
        <taxon>Terebellida</taxon>
        <taxon>Terebelliformia</taxon>
        <taxon>Alvinellidae</taxon>
        <taxon>Paralvinella</taxon>
    </lineage>
</organism>
<dbReference type="EMBL" id="JAODUP010000951">
    <property type="protein sequence ID" value="KAK2142457.1"/>
    <property type="molecule type" value="Genomic_DNA"/>
</dbReference>
<protein>
    <recommendedName>
        <fullName evidence="3">Protein kinase domain-containing protein</fullName>
    </recommendedName>
</protein>
<dbReference type="PROSITE" id="PS50011">
    <property type="entry name" value="PROTEIN_KINASE_DOM"/>
    <property type="match status" value="1"/>
</dbReference>
<proteinExistence type="predicted"/>
<keyword evidence="2" id="KW-0067">ATP-binding</keyword>
<dbReference type="InterPro" id="IPR011009">
    <property type="entry name" value="Kinase-like_dom_sf"/>
</dbReference>
<dbReference type="InterPro" id="IPR000719">
    <property type="entry name" value="Prot_kinase_dom"/>
</dbReference>
<evidence type="ECO:0000259" key="3">
    <source>
        <dbReference type="PROSITE" id="PS50011"/>
    </source>
</evidence>
<dbReference type="GO" id="GO:0005524">
    <property type="term" value="F:ATP binding"/>
    <property type="evidence" value="ECO:0007669"/>
    <property type="project" value="UniProtKB-KW"/>
</dbReference>
<evidence type="ECO:0000256" key="1">
    <source>
        <dbReference type="ARBA" id="ARBA00022741"/>
    </source>
</evidence>
<comment type="caution">
    <text evidence="4">The sequence shown here is derived from an EMBL/GenBank/DDBJ whole genome shotgun (WGS) entry which is preliminary data.</text>
</comment>
<name>A0AAD9IXK4_9ANNE</name>
<dbReference type="InterPro" id="IPR050198">
    <property type="entry name" value="Non-receptor_tyrosine_kinases"/>
</dbReference>
<dbReference type="GO" id="GO:0004672">
    <property type="term" value="F:protein kinase activity"/>
    <property type="evidence" value="ECO:0007669"/>
    <property type="project" value="InterPro"/>
</dbReference>
<dbReference type="SUPFAM" id="SSF56112">
    <property type="entry name" value="Protein kinase-like (PK-like)"/>
    <property type="match status" value="2"/>
</dbReference>
<keyword evidence="5" id="KW-1185">Reference proteome</keyword>
<keyword evidence="1" id="KW-0547">Nucleotide-binding</keyword>
<sequence>MTSSDVRNDAPIDAIISKAEARFLKPPVITIREQKAQIHFNAVGPVTSIHAENCDKGTTKCKLRRVAVPNGVYHQGVGTVVDFTKEFDLVKSDANIWTFKFWLYNGNTPLTGTPVVLEANSVCYCRVLIMEVAVKGNLKQYLENKPDETSTSSKYTMFVLINFMKQIIEGVKAVHELDLPRPIPWLSPEAIVLQHVLESDVWSFGVLMWEILSPGKEPFEGFESDDIRQTILNGEKLGVPETCPSEILWLGCVTTDGMTLTLCGFLRLARKPDTCRLILVEYTKPMGLCSRRNNNILPAGFEGFISSEIVTESLLSEDNYYRVWRGKLVDKHNLWHDVVIKTEKGNRCDLTLRWLRSNDQYTRYLIKQAEHLIKLRSHGHIIGCQGITPVNIHKALLSDCSVCFLPDFKALVMEVASLGNLRQYLEVKATERSSKSSKAPSIELNFITQIIEGVQAVHNLNPPCLFYCLSASHVLLSADQKCKLSGFANLRTVRQREEWEEKNQLPRPIPWLSPEAISLEHKRKSDIWSLGILMWEIYSKGRQMKIRVISMDYHKT</sequence>
<dbReference type="InterPro" id="IPR001245">
    <property type="entry name" value="Ser-Thr/Tyr_kinase_cat_dom"/>
</dbReference>
<evidence type="ECO:0000256" key="2">
    <source>
        <dbReference type="ARBA" id="ARBA00022840"/>
    </source>
</evidence>
<dbReference type="AlphaFoldDB" id="A0AAD9IXK4"/>
<dbReference type="PANTHER" id="PTHR24418">
    <property type="entry name" value="TYROSINE-PROTEIN KINASE"/>
    <property type="match status" value="1"/>
</dbReference>
<dbReference type="Proteomes" id="UP001208570">
    <property type="component" value="Unassembled WGS sequence"/>
</dbReference>
<evidence type="ECO:0000313" key="4">
    <source>
        <dbReference type="EMBL" id="KAK2142457.1"/>
    </source>
</evidence>
<evidence type="ECO:0000313" key="5">
    <source>
        <dbReference type="Proteomes" id="UP001208570"/>
    </source>
</evidence>
<reference evidence="4" key="1">
    <citation type="journal article" date="2023" name="Mol. Biol. Evol.">
        <title>Third-Generation Sequencing Reveals the Adaptive Role of the Epigenome in Three Deep-Sea Polychaetes.</title>
        <authorList>
            <person name="Perez M."/>
            <person name="Aroh O."/>
            <person name="Sun Y."/>
            <person name="Lan Y."/>
            <person name="Juniper S.K."/>
            <person name="Young C.R."/>
            <person name="Angers B."/>
            <person name="Qian P.Y."/>
        </authorList>
    </citation>
    <scope>NUCLEOTIDE SEQUENCE</scope>
    <source>
        <strain evidence="4">P08H-3</strain>
    </source>
</reference>
<gene>
    <name evidence="4" type="ORF">LSH36_951g00000</name>
</gene>
<feature type="domain" description="Protein kinase" evidence="3">
    <location>
        <begin position="309"/>
        <end position="556"/>
    </location>
</feature>
<accession>A0AAD9IXK4</accession>
<dbReference type="Pfam" id="PF07714">
    <property type="entry name" value="PK_Tyr_Ser-Thr"/>
    <property type="match status" value="2"/>
</dbReference>
<dbReference type="Gene3D" id="1.10.510.10">
    <property type="entry name" value="Transferase(Phosphotransferase) domain 1"/>
    <property type="match status" value="2"/>
</dbReference>